<dbReference type="EMBL" id="JAWDGP010002420">
    <property type="protein sequence ID" value="KAK3783326.1"/>
    <property type="molecule type" value="Genomic_DNA"/>
</dbReference>
<dbReference type="Proteomes" id="UP001283361">
    <property type="component" value="Unassembled WGS sequence"/>
</dbReference>
<protein>
    <submittedName>
        <fullName evidence="2">Uncharacterized protein</fullName>
    </submittedName>
</protein>
<proteinExistence type="predicted"/>
<organism evidence="2 3">
    <name type="scientific">Elysia crispata</name>
    <name type="common">lettuce slug</name>
    <dbReference type="NCBI Taxonomy" id="231223"/>
    <lineage>
        <taxon>Eukaryota</taxon>
        <taxon>Metazoa</taxon>
        <taxon>Spiralia</taxon>
        <taxon>Lophotrochozoa</taxon>
        <taxon>Mollusca</taxon>
        <taxon>Gastropoda</taxon>
        <taxon>Heterobranchia</taxon>
        <taxon>Euthyneura</taxon>
        <taxon>Panpulmonata</taxon>
        <taxon>Sacoglossa</taxon>
        <taxon>Placobranchoidea</taxon>
        <taxon>Plakobranchidae</taxon>
        <taxon>Elysia</taxon>
    </lineage>
</organism>
<sequence length="147" mass="16559">MKLTRGQRAQIVKHSTYNEEPEPSDDGVRSHLLSAVLGFMQAGVCLSRAEVDSPLTLFPPPVDIKSSFPRSDPCQERKDLQVTWYLQDSSPHCENRIRCFYTAALVAGFTDRNITSWTCPILFLKTHVTCRSETTAAITYRLCFCAV</sequence>
<keyword evidence="3" id="KW-1185">Reference proteome</keyword>
<reference evidence="2" key="1">
    <citation type="journal article" date="2023" name="G3 (Bethesda)">
        <title>A reference genome for the long-term kleptoplast-retaining sea slug Elysia crispata morphotype clarki.</title>
        <authorList>
            <person name="Eastman K.E."/>
            <person name="Pendleton A.L."/>
            <person name="Shaikh M.A."/>
            <person name="Suttiyut T."/>
            <person name="Ogas R."/>
            <person name="Tomko P."/>
            <person name="Gavelis G."/>
            <person name="Widhalm J.R."/>
            <person name="Wisecaver J.H."/>
        </authorList>
    </citation>
    <scope>NUCLEOTIDE SEQUENCE</scope>
    <source>
        <strain evidence="2">ECLA1</strain>
    </source>
</reference>
<evidence type="ECO:0000256" key="1">
    <source>
        <dbReference type="SAM" id="MobiDB-lite"/>
    </source>
</evidence>
<gene>
    <name evidence="2" type="ORF">RRG08_044335</name>
</gene>
<feature type="region of interest" description="Disordered" evidence="1">
    <location>
        <begin position="1"/>
        <end position="26"/>
    </location>
</feature>
<dbReference type="AlphaFoldDB" id="A0AAE1AA91"/>
<accession>A0AAE1AA91</accession>
<comment type="caution">
    <text evidence="2">The sequence shown here is derived from an EMBL/GenBank/DDBJ whole genome shotgun (WGS) entry which is preliminary data.</text>
</comment>
<evidence type="ECO:0000313" key="3">
    <source>
        <dbReference type="Proteomes" id="UP001283361"/>
    </source>
</evidence>
<evidence type="ECO:0000313" key="2">
    <source>
        <dbReference type="EMBL" id="KAK3783326.1"/>
    </source>
</evidence>
<name>A0AAE1AA91_9GAST</name>